<feature type="transmembrane region" description="Helical" evidence="1">
    <location>
        <begin position="27"/>
        <end position="45"/>
    </location>
</feature>
<organism evidence="2 3">
    <name type="scientific">Stenotrophobium rhamnosiphilum</name>
    <dbReference type="NCBI Taxonomy" id="2029166"/>
    <lineage>
        <taxon>Bacteria</taxon>
        <taxon>Pseudomonadati</taxon>
        <taxon>Pseudomonadota</taxon>
        <taxon>Gammaproteobacteria</taxon>
        <taxon>Nevskiales</taxon>
        <taxon>Nevskiaceae</taxon>
        <taxon>Stenotrophobium</taxon>
    </lineage>
</organism>
<sequence>MDILIGISLALAISLLARIVGFDRERSFYPVVMIVIASYYGLFAVMSGSQQAFIAEAIPMTAFMLAAIIGFRKNLWIVVAALAGHGVFDFFHDGLIQNPGAPTWWPTFCGAYDIVAAGFLAYLLKRGQPPAVA</sequence>
<feature type="transmembrane region" description="Helical" evidence="1">
    <location>
        <begin position="103"/>
        <end position="124"/>
    </location>
</feature>
<evidence type="ECO:0000313" key="2">
    <source>
        <dbReference type="EMBL" id="PTU32389.1"/>
    </source>
</evidence>
<name>A0A2T5MIM1_9GAMM</name>
<proteinExistence type="predicted"/>
<accession>A0A2T5MIM1</accession>
<keyword evidence="1" id="KW-1133">Transmembrane helix</keyword>
<evidence type="ECO:0000313" key="3">
    <source>
        <dbReference type="Proteomes" id="UP000244248"/>
    </source>
</evidence>
<keyword evidence="3" id="KW-1185">Reference proteome</keyword>
<dbReference type="RefSeq" id="WP_107939583.1">
    <property type="nucleotide sequence ID" value="NZ_QANS01000002.1"/>
</dbReference>
<dbReference type="Proteomes" id="UP000244248">
    <property type="component" value="Unassembled WGS sequence"/>
</dbReference>
<feature type="transmembrane region" description="Helical" evidence="1">
    <location>
        <begin position="57"/>
        <end position="83"/>
    </location>
</feature>
<evidence type="ECO:0000256" key="1">
    <source>
        <dbReference type="SAM" id="Phobius"/>
    </source>
</evidence>
<protein>
    <submittedName>
        <fullName evidence="2">Uncharacterized protein</fullName>
    </submittedName>
</protein>
<dbReference type="OrthoDB" id="7580644at2"/>
<keyword evidence="1" id="KW-0472">Membrane</keyword>
<keyword evidence="1" id="KW-0812">Transmembrane</keyword>
<comment type="caution">
    <text evidence="2">The sequence shown here is derived from an EMBL/GenBank/DDBJ whole genome shotgun (WGS) entry which is preliminary data.</text>
</comment>
<reference evidence="2 3" key="1">
    <citation type="submission" date="2018-04" db="EMBL/GenBank/DDBJ databases">
        <title>Novel species isolated from glacier.</title>
        <authorList>
            <person name="Liu Q."/>
            <person name="Xin Y.-H."/>
        </authorList>
    </citation>
    <scope>NUCLEOTIDE SEQUENCE [LARGE SCALE GENOMIC DNA]</scope>
    <source>
        <strain evidence="2 3">GT1R17</strain>
    </source>
</reference>
<dbReference type="AlphaFoldDB" id="A0A2T5MIM1"/>
<dbReference type="EMBL" id="QANS01000002">
    <property type="protein sequence ID" value="PTU32389.1"/>
    <property type="molecule type" value="Genomic_DNA"/>
</dbReference>
<gene>
    <name evidence="2" type="ORF">CJD38_06995</name>
</gene>